<comment type="caution">
    <text evidence="7">The sequence shown here is derived from an EMBL/GenBank/DDBJ whole genome shotgun (WGS) entry which is preliminary data.</text>
</comment>
<dbReference type="InterPro" id="IPR004437">
    <property type="entry name" value="ParB/RepB/Spo0J"/>
</dbReference>
<comment type="similarity">
    <text evidence="1">Belongs to the ParB family.</text>
</comment>
<organism evidence="7 8">
    <name type="scientific">Rhodothalassium salexigens DSM 2132</name>
    <dbReference type="NCBI Taxonomy" id="1188247"/>
    <lineage>
        <taxon>Bacteria</taxon>
        <taxon>Pseudomonadati</taxon>
        <taxon>Pseudomonadota</taxon>
        <taxon>Alphaproteobacteria</taxon>
        <taxon>Rhodothalassiales</taxon>
        <taxon>Rhodothalassiaceae</taxon>
        <taxon>Rhodothalassium</taxon>
    </lineage>
</organism>
<feature type="region of interest" description="Disordered" evidence="5">
    <location>
        <begin position="230"/>
        <end position="265"/>
    </location>
</feature>
<dbReference type="GO" id="GO:0007059">
    <property type="term" value="P:chromosome segregation"/>
    <property type="evidence" value="ECO:0007669"/>
    <property type="project" value="UniProtKB-KW"/>
</dbReference>
<dbReference type="CDD" id="cd16393">
    <property type="entry name" value="SPO0J_N"/>
    <property type="match status" value="1"/>
</dbReference>
<accession>A0A4R2PPN9</accession>
<dbReference type="InterPro" id="IPR036086">
    <property type="entry name" value="ParB/Sulfiredoxin_sf"/>
</dbReference>
<gene>
    <name evidence="7" type="ORF">EV659_10338</name>
</gene>
<keyword evidence="2" id="KW-0159">Chromosome partition</keyword>
<dbReference type="FunFam" id="1.10.10.2830:FF:000001">
    <property type="entry name" value="Chromosome partitioning protein ParB"/>
    <property type="match status" value="1"/>
</dbReference>
<dbReference type="Pfam" id="PF17762">
    <property type="entry name" value="HTH_ParB"/>
    <property type="match status" value="1"/>
</dbReference>
<dbReference type="Proteomes" id="UP000295399">
    <property type="component" value="Unassembled WGS sequence"/>
</dbReference>
<keyword evidence="8" id="KW-1185">Reference proteome</keyword>
<evidence type="ECO:0000256" key="3">
    <source>
        <dbReference type="ARBA" id="ARBA00023125"/>
    </source>
</evidence>
<dbReference type="Pfam" id="PF23552">
    <property type="entry name" value="ParB_C"/>
    <property type="match status" value="1"/>
</dbReference>
<evidence type="ECO:0000256" key="4">
    <source>
        <dbReference type="ARBA" id="ARBA00025472"/>
    </source>
</evidence>
<reference evidence="7 8" key="1">
    <citation type="submission" date="2019-03" db="EMBL/GenBank/DDBJ databases">
        <title>Genomic Encyclopedia of Type Strains, Phase IV (KMG-IV): sequencing the most valuable type-strain genomes for metagenomic binning, comparative biology and taxonomic classification.</title>
        <authorList>
            <person name="Goeker M."/>
        </authorList>
    </citation>
    <scope>NUCLEOTIDE SEQUENCE [LARGE SCALE GENOMIC DNA]</scope>
    <source>
        <strain evidence="7 8">DSM 2132</strain>
    </source>
</reference>
<dbReference type="Gene3D" id="3.90.1530.30">
    <property type="match status" value="1"/>
</dbReference>
<evidence type="ECO:0000256" key="1">
    <source>
        <dbReference type="ARBA" id="ARBA00006295"/>
    </source>
</evidence>
<dbReference type="InterPro" id="IPR003115">
    <property type="entry name" value="ParB_N"/>
</dbReference>
<dbReference type="SMART" id="SM00470">
    <property type="entry name" value="ParB"/>
    <property type="match status" value="1"/>
</dbReference>
<dbReference type="InParanoid" id="A0A4R2PPN9"/>
<dbReference type="GO" id="GO:0005694">
    <property type="term" value="C:chromosome"/>
    <property type="evidence" value="ECO:0007669"/>
    <property type="project" value="TreeGrafter"/>
</dbReference>
<sequence length="319" mass="33934">MTAKSKSRGLGRGLSALMTDQSAQDDETAAAARQAGPVRTVSIGMLSPNPFQPRVHFDESAIEELAASMREKGVLQPLLVRPVPGGGNGYQIIAGERRWRAAQRAGVHDVPVVVREMDDRSALELAIIENVQRQELTAVEEARSYKRLIDEFGHNQEAVGRIVGKSRSHVANLMRLLSLPEAVLRRVEAGGLSMGHARALVGADEAGALAERIEREGLTVRQVERMIADAKAPPPAEADAAAAADNGVDGADRPKRRGKAAPKDADTCALEDDLADALGLSVTITHGGERGGTLTVSYKTLEQLDDVCGRLMTARGGGF</sequence>
<feature type="region of interest" description="Disordered" evidence="5">
    <location>
        <begin position="1"/>
        <end position="34"/>
    </location>
</feature>
<dbReference type="Gene3D" id="1.10.10.2830">
    <property type="match status" value="1"/>
</dbReference>
<evidence type="ECO:0000256" key="2">
    <source>
        <dbReference type="ARBA" id="ARBA00022829"/>
    </source>
</evidence>
<dbReference type="EMBL" id="SLXO01000003">
    <property type="protein sequence ID" value="TCP36151.1"/>
    <property type="molecule type" value="Genomic_DNA"/>
</dbReference>
<dbReference type="GO" id="GO:0045881">
    <property type="term" value="P:positive regulation of sporulation resulting in formation of a cellular spore"/>
    <property type="evidence" value="ECO:0007669"/>
    <property type="project" value="TreeGrafter"/>
</dbReference>
<dbReference type="GO" id="GO:0003677">
    <property type="term" value="F:DNA binding"/>
    <property type="evidence" value="ECO:0007669"/>
    <property type="project" value="UniProtKB-KW"/>
</dbReference>
<evidence type="ECO:0000259" key="6">
    <source>
        <dbReference type="SMART" id="SM00470"/>
    </source>
</evidence>
<name>A0A4R2PPN9_RHOSA</name>
<dbReference type="Pfam" id="PF02195">
    <property type="entry name" value="ParB_N"/>
    <property type="match status" value="1"/>
</dbReference>
<dbReference type="SUPFAM" id="SSF110849">
    <property type="entry name" value="ParB/Sulfiredoxin"/>
    <property type="match status" value="1"/>
</dbReference>
<evidence type="ECO:0000313" key="8">
    <source>
        <dbReference type="Proteomes" id="UP000295399"/>
    </source>
</evidence>
<dbReference type="PANTHER" id="PTHR33375">
    <property type="entry name" value="CHROMOSOME-PARTITIONING PROTEIN PARB-RELATED"/>
    <property type="match status" value="1"/>
</dbReference>
<dbReference type="NCBIfam" id="TIGR00180">
    <property type="entry name" value="parB_part"/>
    <property type="match status" value="1"/>
</dbReference>
<evidence type="ECO:0000313" key="7">
    <source>
        <dbReference type="EMBL" id="TCP36151.1"/>
    </source>
</evidence>
<dbReference type="InterPro" id="IPR050336">
    <property type="entry name" value="Chromosome_partition/occlusion"/>
</dbReference>
<dbReference type="PANTHER" id="PTHR33375:SF1">
    <property type="entry name" value="CHROMOSOME-PARTITIONING PROTEIN PARB-RELATED"/>
    <property type="match status" value="1"/>
</dbReference>
<keyword evidence="3" id="KW-0238">DNA-binding</keyword>
<dbReference type="RefSeq" id="WP_200287335.1">
    <property type="nucleotide sequence ID" value="NZ_JACIGF010000003.1"/>
</dbReference>
<comment type="function">
    <text evidence="4">Involved in chromosome partition. Localize to both poles of the predivisional cell following completion of DNA replication. Binds to the DNA origin of replication.</text>
</comment>
<proteinExistence type="inferred from homology"/>
<dbReference type="FunFam" id="3.90.1530.30:FF:000001">
    <property type="entry name" value="Chromosome partitioning protein ParB"/>
    <property type="match status" value="1"/>
</dbReference>
<dbReference type="InterPro" id="IPR041468">
    <property type="entry name" value="HTH_ParB/Spo0J"/>
</dbReference>
<dbReference type="InterPro" id="IPR057240">
    <property type="entry name" value="ParB_dimer_C"/>
</dbReference>
<feature type="domain" description="ParB-like N-terminal" evidence="6">
    <location>
        <begin position="39"/>
        <end position="131"/>
    </location>
</feature>
<evidence type="ECO:0000256" key="5">
    <source>
        <dbReference type="SAM" id="MobiDB-lite"/>
    </source>
</evidence>
<dbReference type="AlphaFoldDB" id="A0A4R2PPN9"/>
<protein>
    <submittedName>
        <fullName evidence="7">ParB family chromosome partitioning protein</fullName>
    </submittedName>
</protein>